<dbReference type="InterPro" id="IPR017261">
    <property type="entry name" value="DNA_mismatch_repair_MutS/MSH"/>
</dbReference>
<comment type="similarity">
    <text evidence="1">Belongs to the DNA mismatch repair MutS family.</text>
</comment>
<dbReference type="InterPro" id="IPR027417">
    <property type="entry name" value="P-loop_NTPase"/>
</dbReference>
<dbReference type="SMART" id="SM00533">
    <property type="entry name" value="MUTSd"/>
    <property type="match status" value="1"/>
</dbReference>
<dbReference type="InterPro" id="IPR000432">
    <property type="entry name" value="DNA_mismatch_repair_MutS_C"/>
</dbReference>
<gene>
    <name evidence="8" type="ORF">MNBD_ALPHA06-72</name>
</gene>
<sequence length="883" mass="95781">MMAQYMKIREGAGDALLFYRMGDFYELFFEDAVTASAALDITLTKRGQHKGKDIPMCGVPVVAAEGYLLRLIKQGHRVAVCEQTETPEQAKKRGGKSVVNRKMVRLVTSGTLTEDTLLEAKTANRLVAMNATASGAFALAWADVSTGEFASMEFSGQNGKTNMDETLVSLSPSEVLLHPALDSPVALLGDAAAITLLEESSFRVSTARQSRLASGFSVASLDGFGDFGRAELGALLALYDYVELTQAGEKPKLHPPVRHKEDAHLAIDPATRRSLEITHSLTGTRKGSLLAAVDHTVSSSGARTLADRLQRPSTNLKQINERLDSVAWLVGEPDVLAELRIQLQGLPDLLRAVSRLSLGRGGPRDLCAAAKAVFAGEQINAGFITKVKRNLPVALEKNLSAISLIGRPKLATLVEEINKAFVTTPAVQDRDGGFIAKGWSAALDEQCELRDHSRQRIAKLQGAYIAKTGISSLKIKHNNVLGFFVELPPRHGQVLLEEPFITQFRHRQTLASAVRFSTDELAVLEAEILSAAERALALEREIYAGFLARLLQQESALQTIAHALAALDVTQSSAQWAIRHNGTRPHLDANSDFDIEHARHPVVEQALYRDGQQVFTPNDCKLGAAHSTQARLLFVTGPNMAGKSTWLRQNALLIILAQAGLFVPAKQARFGLVDRLFSRVGASDDLSKGRSTFMVEMIETAAILHQASQRSFVILDEIGRGTATWDGLALAWATAEHLQGVNGCRALFATHYHELTALAGRLQGIGNVSLAAKEWKGDLVFLHTVVAGAADRSYGIQVAKLSGMPSAAITRAKQVLSELEADNQTSHLADELPLFAPRLQEAAPAQASKVEQRLGEAELDDMSPREALEFIYELRALSDKNQP</sequence>
<dbReference type="Gene3D" id="6.10.140.430">
    <property type="match status" value="1"/>
</dbReference>
<dbReference type="PROSITE" id="PS00486">
    <property type="entry name" value="DNA_MISMATCH_REPAIR_2"/>
    <property type="match status" value="1"/>
</dbReference>
<evidence type="ECO:0000256" key="3">
    <source>
        <dbReference type="ARBA" id="ARBA00022763"/>
    </source>
</evidence>
<accession>A0A3B0SE10</accession>
<dbReference type="PANTHER" id="PTHR11361:SF34">
    <property type="entry name" value="DNA MISMATCH REPAIR PROTEIN MSH1, MITOCHONDRIAL"/>
    <property type="match status" value="1"/>
</dbReference>
<evidence type="ECO:0000313" key="8">
    <source>
        <dbReference type="EMBL" id="VAV93265.1"/>
    </source>
</evidence>
<dbReference type="Pfam" id="PF01624">
    <property type="entry name" value="MutS_I"/>
    <property type="match status" value="1"/>
</dbReference>
<dbReference type="Pfam" id="PF05192">
    <property type="entry name" value="MutS_III"/>
    <property type="match status" value="1"/>
</dbReference>
<dbReference type="InterPro" id="IPR005748">
    <property type="entry name" value="DNA_mismatch_repair_MutS"/>
</dbReference>
<dbReference type="InterPro" id="IPR007860">
    <property type="entry name" value="DNA_mmatch_repair_MutS_con_dom"/>
</dbReference>
<reference evidence="8" key="1">
    <citation type="submission" date="2018-06" db="EMBL/GenBank/DDBJ databases">
        <authorList>
            <person name="Zhirakovskaya E."/>
        </authorList>
    </citation>
    <scope>NUCLEOTIDE SEQUENCE</scope>
</reference>
<dbReference type="GO" id="GO:0006298">
    <property type="term" value="P:mismatch repair"/>
    <property type="evidence" value="ECO:0007669"/>
    <property type="project" value="InterPro"/>
</dbReference>
<dbReference type="InterPro" id="IPR007696">
    <property type="entry name" value="DNA_mismatch_repair_MutS_core"/>
</dbReference>
<dbReference type="Gene3D" id="1.10.1420.10">
    <property type="match status" value="2"/>
</dbReference>
<dbReference type="InterPro" id="IPR036678">
    <property type="entry name" value="MutS_con_dom_sf"/>
</dbReference>
<dbReference type="InterPro" id="IPR016151">
    <property type="entry name" value="DNA_mismatch_repair_MutS_N"/>
</dbReference>
<dbReference type="Pfam" id="PF00488">
    <property type="entry name" value="MutS_V"/>
    <property type="match status" value="1"/>
</dbReference>
<dbReference type="SUPFAM" id="SSF52540">
    <property type="entry name" value="P-loop containing nucleoside triphosphate hydrolases"/>
    <property type="match status" value="1"/>
</dbReference>
<dbReference type="AlphaFoldDB" id="A0A3B0SE10"/>
<keyword evidence="3" id="KW-0227">DNA damage</keyword>
<dbReference type="InterPro" id="IPR045076">
    <property type="entry name" value="MutS"/>
</dbReference>
<evidence type="ECO:0000256" key="1">
    <source>
        <dbReference type="ARBA" id="ARBA00006271"/>
    </source>
</evidence>
<dbReference type="PANTHER" id="PTHR11361">
    <property type="entry name" value="DNA MISMATCH REPAIR PROTEIN MUTS FAMILY MEMBER"/>
    <property type="match status" value="1"/>
</dbReference>
<dbReference type="Gene3D" id="3.40.50.300">
    <property type="entry name" value="P-loop containing nucleotide triphosphate hydrolases"/>
    <property type="match status" value="1"/>
</dbReference>
<evidence type="ECO:0000256" key="4">
    <source>
        <dbReference type="ARBA" id="ARBA00022840"/>
    </source>
</evidence>
<protein>
    <submittedName>
        <fullName evidence="8">DNA mismatch repair protein MutS</fullName>
    </submittedName>
</protein>
<dbReference type="SUPFAM" id="SSF48334">
    <property type="entry name" value="DNA repair protein MutS, domain III"/>
    <property type="match status" value="1"/>
</dbReference>
<name>A0A3B0SE10_9ZZZZ</name>
<evidence type="ECO:0000259" key="7">
    <source>
        <dbReference type="PROSITE" id="PS00486"/>
    </source>
</evidence>
<dbReference type="GO" id="GO:0005829">
    <property type="term" value="C:cytosol"/>
    <property type="evidence" value="ECO:0007669"/>
    <property type="project" value="TreeGrafter"/>
</dbReference>
<dbReference type="SUPFAM" id="SSF55271">
    <property type="entry name" value="DNA repair protein MutS, domain I"/>
    <property type="match status" value="1"/>
</dbReference>
<dbReference type="Gene3D" id="3.30.420.110">
    <property type="entry name" value="MutS, connector domain"/>
    <property type="match status" value="1"/>
</dbReference>
<dbReference type="EMBL" id="UOEE01000161">
    <property type="protein sequence ID" value="VAV93265.1"/>
    <property type="molecule type" value="Genomic_DNA"/>
</dbReference>
<evidence type="ECO:0000256" key="5">
    <source>
        <dbReference type="ARBA" id="ARBA00023125"/>
    </source>
</evidence>
<dbReference type="GO" id="GO:0030983">
    <property type="term" value="F:mismatched DNA binding"/>
    <property type="evidence" value="ECO:0007669"/>
    <property type="project" value="InterPro"/>
</dbReference>
<dbReference type="InterPro" id="IPR007695">
    <property type="entry name" value="DNA_mismatch_repair_MutS-lik_N"/>
</dbReference>
<dbReference type="Pfam" id="PF05188">
    <property type="entry name" value="MutS_II"/>
    <property type="match status" value="1"/>
</dbReference>
<dbReference type="FunFam" id="3.40.1170.10:FF:000001">
    <property type="entry name" value="DNA mismatch repair protein MutS"/>
    <property type="match status" value="1"/>
</dbReference>
<dbReference type="GO" id="GO:0140664">
    <property type="term" value="F:ATP-dependent DNA damage sensor activity"/>
    <property type="evidence" value="ECO:0007669"/>
    <property type="project" value="InterPro"/>
</dbReference>
<evidence type="ECO:0000256" key="6">
    <source>
        <dbReference type="ARBA" id="ARBA00023204"/>
    </source>
</evidence>
<dbReference type="PIRSF" id="PIRSF037677">
    <property type="entry name" value="DNA_mis_repair_Msh6"/>
    <property type="match status" value="1"/>
</dbReference>
<dbReference type="GO" id="GO:0005524">
    <property type="term" value="F:ATP binding"/>
    <property type="evidence" value="ECO:0007669"/>
    <property type="project" value="UniProtKB-KW"/>
</dbReference>
<keyword evidence="6" id="KW-0234">DNA repair</keyword>
<organism evidence="8">
    <name type="scientific">hydrothermal vent metagenome</name>
    <dbReference type="NCBI Taxonomy" id="652676"/>
    <lineage>
        <taxon>unclassified sequences</taxon>
        <taxon>metagenomes</taxon>
        <taxon>ecological metagenomes</taxon>
    </lineage>
</organism>
<dbReference type="NCBIfam" id="TIGR01070">
    <property type="entry name" value="mutS1"/>
    <property type="match status" value="1"/>
</dbReference>
<keyword evidence="5" id="KW-0238">DNA-binding</keyword>
<keyword evidence="2" id="KW-0547">Nucleotide-binding</keyword>
<evidence type="ECO:0000256" key="2">
    <source>
        <dbReference type="ARBA" id="ARBA00022741"/>
    </source>
</evidence>
<dbReference type="NCBIfam" id="NF003810">
    <property type="entry name" value="PRK05399.1"/>
    <property type="match status" value="1"/>
</dbReference>
<dbReference type="SMART" id="SM00534">
    <property type="entry name" value="MUTSac"/>
    <property type="match status" value="1"/>
</dbReference>
<proteinExistence type="inferred from homology"/>
<feature type="domain" description="DNA mismatch repair proteins mutS family" evidence="7">
    <location>
        <begin position="711"/>
        <end position="727"/>
    </location>
</feature>
<keyword evidence="4" id="KW-0067">ATP-binding</keyword>
<dbReference type="Gene3D" id="3.40.1170.10">
    <property type="entry name" value="DNA repair protein MutS, domain I"/>
    <property type="match status" value="1"/>
</dbReference>
<dbReference type="SUPFAM" id="SSF53150">
    <property type="entry name" value="DNA repair protein MutS, domain II"/>
    <property type="match status" value="1"/>
</dbReference>
<dbReference type="InterPro" id="IPR036187">
    <property type="entry name" value="DNA_mismatch_repair_MutS_sf"/>
</dbReference>
<dbReference type="Pfam" id="PF05190">
    <property type="entry name" value="MutS_IV"/>
    <property type="match status" value="1"/>
</dbReference>
<dbReference type="InterPro" id="IPR007861">
    <property type="entry name" value="DNA_mismatch_repair_MutS_clamp"/>
</dbReference>